<proteinExistence type="predicted"/>
<name>A0A7R9CI55_TIMPO</name>
<organism evidence="2">
    <name type="scientific">Timema poppense</name>
    <name type="common">Walking stick</name>
    <dbReference type="NCBI Taxonomy" id="170557"/>
    <lineage>
        <taxon>Eukaryota</taxon>
        <taxon>Metazoa</taxon>
        <taxon>Ecdysozoa</taxon>
        <taxon>Arthropoda</taxon>
        <taxon>Hexapoda</taxon>
        <taxon>Insecta</taxon>
        <taxon>Pterygota</taxon>
        <taxon>Neoptera</taxon>
        <taxon>Polyneoptera</taxon>
        <taxon>Phasmatodea</taxon>
        <taxon>Timematodea</taxon>
        <taxon>Timematoidea</taxon>
        <taxon>Timematidae</taxon>
        <taxon>Timema</taxon>
    </lineage>
</organism>
<accession>A0A7R9CI55</accession>
<protein>
    <submittedName>
        <fullName evidence="2">Uncharacterized protein</fullName>
    </submittedName>
</protein>
<evidence type="ECO:0000313" key="2">
    <source>
        <dbReference type="EMBL" id="CAD7396223.1"/>
    </source>
</evidence>
<feature type="region of interest" description="Disordered" evidence="1">
    <location>
        <begin position="57"/>
        <end position="77"/>
    </location>
</feature>
<dbReference type="AlphaFoldDB" id="A0A7R9CI55"/>
<sequence>MSEQEHVVSGSDLYLPTISLGRFLRHKLQSHGNKICQGDRLRMSFLSSSKALLRRSSSNDTKAAEFRRRGTSQSCAV</sequence>
<dbReference type="EMBL" id="OD000176">
    <property type="protein sequence ID" value="CAD7396223.1"/>
    <property type="molecule type" value="Genomic_DNA"/>
</dbReference>
<reference evidence="2" key="1">
    <citation type="submission" date="2020-11" db="EMBL/GenBank/DDBJ databases">
        <authorList>
            <person name="Tran Van P."/>
        </authorList>
    </citation>
    <scope>NUCLEOTIDE SEQUENCE</scope>
</reference>
<evidence type="ECO:0000256" key="1">
    <source>
        <dbReference type="SAM" id="MobiDB-lite"/>
    </source>
</evidence>
<gene>
    <name evidence="2" type="ORF">TPSB3V08_LOCUS571</name>
</gene>